<keyword evidence="4" id="KW-0995">Kinetochore</keyword>
<evidence type="ECO:0000256" key="2">
    <source>
        <dbReference type="ARBA" id="ARBA00022454"/>
    </source>
</evidence>
<evidence type="ECO:0000256" key="3">
    <source>
        <dbReference type="ARBA" id="ARBA00022741"/>
    </source>
</evidence>
<dbReference type="Pfam" id="PF00069">
    <property type="entry name" value="Pkinase"/>
    <property type="match status" value="1"/>
</dbReference>
<dbReference type="CDD" id="cd13981">
    <property type="entry name" value="STKc_Bub1_BubR1"/>
    <property type="match status" value="1"/>
</dbReference>
<feature type="compositionally biased region" description="Basic and acidic residues" evidence="8">
    <location>
        <begin position="1056"/>
        <end position="1071"/>
    </location>
</feature>
<feature type="region of interest" description="Disordered" evidence="8">
    <location>
        <begin position="782"/>
        <end position="841"/>
    </location>
</feature>
<accession>A0A4Y0BNE6</accession>
<dbReference type="PROSITE" id="PS51489">
    <property type="entry name" value="BUB1_N"/>
    <property type="match status" value="1"/>
</dbReference>
<feature type="region of interest" description="Disordered" evidence="8">
    <location>
        <begin position="732"/>
        <end position="762"/>
    </location>
</feature>
<dbReference type="PROSITE" id="PS00108">
    <property type="entry name" value="PROTEIN_KINASE_ST"/>
    <property type="match status" value="1"/>
</dbReference>
<evidence type="ECO:0000259" key="10">
    <source>
        <dbReference type="PROSITE" id="PS51489"/>
    </source>
</evidence>
<dbReference type="VEuPathDB" id="VectorBase:AFUN021272"/>
<sequence length="1667" mass="186776">MDLDDKKENIQPLRGGRNVEQLEYAFVSVEQWEEERKAHEKDIESYDGDDPLHPWYDYFYWMEQTNVSNVKPMIQEQALRRCVQLYENDPRYMQDHRFIKLCIKFIDAQPSPVELYNELYNRGVGTLCAELYIAWAYYYDAVDNFAKTEEVFQKGLRAGAEPKADLEQAHKLFGFSMSQRLLYKDESSKLKFQSSLNERRNALTSLRASRKKHVGSVRTGLAVKSYQPGLVQQENVSRNTGLASNAPSNAIVFTDDPDSAEAGSSIVRPFSSVHNEAENIIEAARLAKTKTTSHKKPNLFGTHQAPSFDIPVDKEEFLPIPLLVDNSSKGISLSAQFCRRNKPQTPFEVAICVGDPKERAIPMYDKIRLYCRAKEQKGGIEQSTEYSPEELRAYKYFVRRGVENRFTQEHERVWGRGYDVGIRLHPLHVSTSSSNESDKIAFENPKLDSCDGNIQTKITDIYSNAAEEQSIEELMVERWLKGKIKKCIDTRYQDDIDPVDMDETHVESNRISLGPARFSMAPTASLNDGNTASQMRPRKSIFPTHQTGLVAASIQEETEEELQHRSARASEVNTLEQSLRGLTVLSRKRPSNEVLEQEVTKKEDSTPTPLKHSIANDLEVQHGDKDSEPESQPIPAVAKQLEIFVDDSDENDERDERRDPPNFKTPNPHSNDFVPMQQQSYYPNDTCSTQMFNLFVKNISTPVAPDRKQLAEVPNTSRAGSIAKRIVVFTDDEENGSGNDQEPNRQPDSQHQIQSNSGNIAAPVSIPGAVINDENAVPLMDNMTPPSVSSGCNSTQSHKQLSTIMERTETSTVSSTTTGGVTKSPPDTQANSPEAGYDTHIPSVSSTKLAFSEPTEPARKSVFTLPGDDGKGFCIHIDSTETMANIPLKRVPISDTLTAESDDKENMLVIRATGAPTAVPSVVPSVFQLSEEPTVSAFGFIGTAPNRNVSHLVQREMEANSIASFRMATERTNTIPIQLVKPQHMIPELDAIVSSGSSMKNDASSNNASTMLTTTSTPSTVVNVAQNAPESRKGNNSLLDLLDTTFSPKVTANGSGKREAEATQKEEKARKECSFDLDDFIKSPQPKNKPENVETHFTALEPIAPLGACNDLSLLAMAPIKMEKSLNIDVSLALPSFHISKPAQPVQTIERVERIDLDDFPSPLPPPGASNERTSFDDINTVAFSLNMNNAVNSTIIPEGFKTPAKQTRNVNQPDHSNLQIVDVKGGVAKSEGFLMPPVPVAVATQTTQRVPNVVPNHTRRVSPVDRMTNDGDGDISIYVPRPAISQEIERWDEDDEQYDNDQQNYAYQHKPIDMDATMQQINAHILMNDIDPFERQLLDAFLDSVDFMAYIAELPTCLMLNRLQPLKKDAHVQMKEDGVTFVVQQKIGKGTYGTIFSATDISTGKKVAMKQERPANLWEYYICLELRSRIESADILPGFMPIDYAIIGNNASIFVSPYSRYGNILDVCNAVNSATNRNVDEFIAMIVTTQMLSIVDHLHSCQIIHADIKPDNFLFMGPIELGSKTPCIQLIDFGVSIDMKRFPEDVQFKKVIKTENFTCIEMLENKPWTYQPDLYGVAATSHVMLFGKYMQVHKNFASWGIKTAMPRYFKKVVWENYFTTMLNIRDCDHLPNLQKLRTSFLEEITLHEKYIKTKVSEFNHVLAMCK</sequence>
<feature type="region of interest" description="Disordered" evidence="8">
    <location>
        <begin position="997"/>
        <end position="1016"/>
    </location>
</feature>
<comment type="subcellular location">
    <subcellularLocation>
        <location evidence="1">Chromosome</location>
        <location evidence="1">Centromere</location>
        <location evidence="1">Kinetochore</location>
    </subcellularLocation>
</comment>
<feature type="compositionally biased region" description="Low complexity" evidence="8">
    <location>
        <begin position="1003"/>
        <end position="1016"/>
    </location>
</feature>
<dbReference type="GO" id="GO:0032991">
    <property type="term" value="C:protein-containing complex"/>
    <property type="evidence" value="ECO:0007669"/>
    <property type="project" value="UniProtKB-ARBA"/>
</dbReference>
<dbReference type="GO" id="GO:0007094">
    <property type="term" value="P:mitotic spindle assembly checkpoint signaling"/>
    <property type="evidence" value="ECO:0007669"/>
    <property type="project" value="InterPro"/>
</dbReference>
<dbReference type="PANTHER" id="PTHR14030:SF4">
    <property type="entry name" value="BUB1 KINASE, ISOFORM A-RELATED"/>
    <property type="match status" value="1"/>
</dbReference>
<feature type="compositionally biased region" description="Polar residues" evidence="8">
    <location>
        <begin position="664"/>
        <end position="681"/>
    </location>
</feature>
<name>A0A4Y0BNE6_ANOFN</name>
<feature type="compositionally biased region" description="Polar residues" evidence="8">
    <location>
        <begin position="784"/>
        <end position="805"/>
    </location>
</feature>
<organism evidence="11">
    <name type="scientific">Anopheles funestus</name>
    <name type="common">African malaria mosquito</name>
    <dbReference type="NCBI Taxonomy" id="62324"/>
    <lineage>
        <taxon>Eukaryota</taxon>
        <taxon>Metazoa</taxon>
        <taxon>Ecdysozoa</taxon>
        <taxon>Arthropoda</taxon>
        <taxon>Hexapoda</taxon>
        <taxon>Insecta</taxon>
        <taxon>Pterygota</taxon>
        <taxon>Neoptera</taxon>
        <taxon>Endopterygota</taxon>
        <taxon>Diptera</taxon>
        <taxon>Nematocera</taxon>
        <taxon>Culicoidea</taxon>
        <taxon>Culicidae</taxon>
        <taxon>Anophelinae</taxon>
        <taxon>Anopheles</taxon>
    </lineage>
</organism>
<dbReference type="PROSITE" id="PS00107">
    <property type="entry name" value="PROTEIN_KINASE_ATP"/>
    <property type="match status" value="1"/>
</dbReference>
<dbReference type="InterPro" id="IPR015661">
    <property type="entry name" value="Bub1/Mad3"/>
</dbReference>
<dbReference type="EnsemblMetazoa" id="AFUN021272-RA">
    <property type="protein sequence ID" value="AFUN021272-PA"/>
    <property type="gene ID" value="AFUN021272"/>
</dbReference>
<dbReference type="GO" id="GO:0004672">
    <property type="term" value="F:protein kinase activity"/>
    <property type="evidence" value="ECO:0007669"/>
    <property type="project" value="InterPro"/>
</dbReference>
<evidence type="ECO:0000256" key="8">
    <source>
        <dbReference type="SAM" id="MobiDB-lite"/>
    </source>
</evidence>
<evidence type="ECO:0000313" key="11">
    <source>
        <dbReference type="EnsemblMetazoa" id="AFUN021272-PA"/>
    </source>
</evidence>
<evidence type="ECO:0000256" key="6">
    <source>
        <dbReference type="ARBA" id="ARBA00023328"/>
    </source>
</evidence>
<dbReference type="Gene3D" id="1.10.510.10">
    <property type="entry name" value="Transferase(Phosphotransferase) domain 1"/>
    <property type="match status" value="1"/>
</dbReference>
<keyword evidence="6" id="KW-0137">Centromere</keyword>
<feature type="region of interest" description="Disordered" evidence="8">
    <location>
        <begin position="1049"/>
        <end position="1071"/>
    </location>
</feature>
<feature type="domain" description="BUB1 N-terminal" evidence="10">
    <location>
        <begin position="39"/>
        <end position="205"/>
    </location>
</feature>
<protein>
    <recommendedName>
        <fullName evidence="12">BUB1 N-terminal domain-containing protein</fullName>
    </recommendedName>
</protein>
<dbReference type="SMART" id="SM00777">
    <property type="entry name" value="Mad3_BUB1_I"/>
    <property type="match status" value="1"/>
</dbReference>
<feature type="domain" description="Protein kinase" evidence="9">
    <location>
        <begin position="1382"/>
        <end position="1667"/>
    </location>
</feature>
<evidence type="ECO:0008006" key="12">
    <source>
        <dbReference type="Google" id="ProtNLM"/>
    </source>
</evidence>
<dbReference type="GO" id="GO:0000776">
    <property type="term" value="C:kinetochore"/>
    <property type="evidence" value="ECO:0007669"/>
    <property type="project" value="UniProtKB-KW"/>
</dbReference>
<keyword evidence="3 7" id="KW-0547">Nucleotide-binding</keyword>
<keyword evidence="5 7" id="KW-0067">ATP-binding</keyword>
<dbReference type="SUPFAM" id="SSF56112">
    <property type="entry name" value="Protein kinase-like (PK-like)"/>
    <property type="match status" value="1"/>
</dbReference>
<dbReference type="InterPro" id="IPR017441">
    <property type="entry name" value="Protein_kinase_ATP_BS"/>
</dbReference>
<evidence type="ECO:0000256" key="7">
    <source>
        <dbReference type="PROSITE-ProRule" id="PRU10141"/>
    </source>
</evidence>
<reference evidence="11" key="1">
    <citation type="submission" date="2020-05" db="UniProtKB">
        <authorList>
            <consortium name="EnsemblMetazoa"/>
        </authorList>
    </citation>
    <scope>IDENTIFICATION</scope>
    <source>
        <strain evidence="11">FUMOZ</strain>
    </source>
</reference>
<evidence type="ECO:0000256" key="1">
    <source>
        <dbReference type="ARBA" id="ARBA00004629"/>
    </source>
</evidence>
<feature type="region of interest" description="Disordered" evidence="8">
    <location>
        <begin position="586"/>
        <end position="611"/>
    </location>
</feature>
<dbReference type="VEuPathDB" id="VectorBase:AFUN2_000815"/>
<dbReference type="STRING" id="62324.A0A4Y0BNE6"/>
<proteinExistence type="predicted"/>
<feature type="compositionally biased region" description="Polar residues" evidence="8">
    <location>
        <begin position="736"/>
        <end position="759"/>
    </location>
</feature>
<evidence type="ECO:0000256" key="5">
    <source>
        <dbReference type="ARBA" id="ARBA00022840"/>
    </source>
</evidence>
<keyword evidence="2" id="KW-0158">Chromosome</keyword>
<feature type="region of interest" description="Disordered" evidence="8">
    <location>
        <begin position="643"/>
        <end position="681"/>
    </location>
</feature>
<dbReference type="InterPro" id="IPR013212">
    <property type="entry name" value="Mad3/Bub1_I"/>
</dbReference>
<dbReference type="Pfam" id="PF08311">
    <property type="entry name" value="Mad3_BUB1_I"/>
    <property type="match status" value="1"/>
</dbReference>
<dbReference type="PROSITE" id="PS50011">
    <property type="entry name" value="PROTEIN_KINASE_DOM"/>
    <property type="match status" value="1"/>
</dbReference>
<dbReference type="InterPro" id="IPR011009">
    <property type="entry name" value="Kinase-like_dom_sf"/>
</dbReference>
<feature type="binding site" evidence="7">
    <location>
        <position position="1411"/>
    </location>
    <ligand>
        <name>ATP</name>
        <dbReference type="ChEBI" id="CHEBI:30616"/>
    </ligand>
</feature>
<feature type="compositionally biased region" description="Low complexity" evidence="8">
    <location>
        <begin position="810"/>
        <end position="822"/>
    </location>
</feature>
<dbReference type="GO" id="GO:0005634">
    <property type="term" value="C:nucleus"/>
    <property type="evidence" value="ECO:0007669"/>
    <property type="project" value="TreeGrafter"/>
</dbReference>
<feature type="compositionally biased region" description="Acidic residues" evidence="8">
    <location>
        <begin position="644"/>
        <end position="653"/>
    </location>
</feature>
<evidence type="ECO:0000259" key="9">
    <source>
        <dbReference type="PROSITE" id="PS50011"/>
    </source>
</evidence>
<dbReference type="GO" id="GO:0051754">
    <property type="term" value="P:meiotic sister chromatid cohesion, centromeric"/>
    <property type="evidence" value="ECO:0007669"/>
    <property type="project" value="TreeGrafter"/>
</dbReference>
<dbReference type="PANTHER" id="PTHR14030">
    <property type="entry name" value="MITOTIC CHECKPOINT SERINE/THREONINE-PROTEIN KINASE BUB1"/>
    <property type="match status" value="1"/>
</dbReference>
<dbReference type="GO" id="GO:0005524">
    <property type="term" value="F:ATP binding"/>
    <property type="evidence" value="ECO:0007669"/>
    <property type="project" value="UniProtKB-UniRule"/>
</dbReference>
<dbReference type="SMART" id="SM00220">
    <property type="entry name" value="S_TKc"/>
    <property type="match status" value="1"/>
</dbReference>
<dbReference type="Gene3D" id="1.25.40.430">
    <property type="match status" value="1"/>
</dbReference>
<evidence type="ECO:0000256" key="4">
    <source>
        <dbReference type="ARBA" id="ARBA00022838"/>
    </source>
</evidence>
<dbReference type="InterPro" id="IPR008271">
    <property type="entry name" value="Ser/Thr_kinase_AS"/>
</dbReference>
<dbReference type="InterPro" id="IPR000719">
    <property type="entry name" value="Prot_kinase_dom"/>
</dbReference>